<evidence type="ECO:0000313" key="6">
    <source>
        <dbReference type="Proteomes" id="UP001187192"/>
    </source>
</evidence>
<dbReference type="EMBL" id="BTGU01001293">
    <property type="protein sequence ID" value="GMN20868.1"/>
    <property type="molecule type" value="Genomic_DNA"/>
</dbReference>
<dbReference type="AlphaFoldDB" id="A0AA87Z848"/>
<comment type="caution">
    <text evidence="4">The sequence shown here is derived from an EMBL/GenBank/DDBJ whole genome shotgun (WGS) entry which is preliminary data.</text>
</comment>
<reference evidence="4" key="1">
    <citation type="submission" date="2023-07" db="EMBL/GenBank/DDBJ databases">
        <title>draft genome sequence of fig (Ficus carica).</title>
        <authorList>
            <person name="Takahashi T."/>
            <person name="Nishimura K."/>
        </authorList>
    </citation>
    <scope>NUCLEOTIDE SEQUENCE</scope>
</reference>
<gene>
    <name evidence="4" type="ORF">TIFTF001_039959</name>
    <name evidence="5" type="ORF">TIFTF001_039962</name>
</gene>
<keyword evidence="6" id="KW-1185">Reference proteome</keyword>
<feature type="compositionally biased region" description="Basic residues" evidence="2">
    <location>
        <begin position="263"/>
        <end position="275"/>
    </location>
</feature>
<name>A0AA87Z848_FICCA</name>
<accession>A0AA87Z848</accession>
<feature type="compositionally biased region" description="Basic and acidic residues" evidence="2">
    <location>
        <begin position="37"/>
        <end position="65"/>
    </location>
</feature>
<dbReference type="Pfam" id="PF04195">
    <property type="entry name" value="Transposase_28"/>
    <property type="match status" value="1"/>
</dbReference>
<feature type="compositionally biased region" description="Low complexity" evidence="2">
    <location>
        <begin position="14"/>
        <end position="23"/>
    </location>
</feature>
<keyword evidence="1" id="KW-0175">Coiled coil</keyword>
<dbReference type="Proteomes" id="UP001187192">
    <property type="component" value="Unassembled WGS sequence"/>
</dbReference>
<sequence length="357" mass="40698">MDKKKEIIEDVDVEWTSTDSSDSSSDDEELASTIRRSRFEHEFQHSRRDVGTSNEASERNRQQPHRELRGRFRFLNKVHLRLPFKDERADTVSEGWICMYTIYFECGLRLPLPPLLVQCMYHYQLVIPQLMPNGMRVFLGLIVLADEAGVELSGTLRKELKKPPPKAFLFEEKLERLLTLPNREGALRSLFGPPLFIEPPSDEEALISDFVLDTMVMEFPNPKDLLAKRKAKKEAEKEIAAAAAAVASSENVLRKRKAVEKVKRKVPAKQNKKSKVATPEADVEGPQVEVDLPPRVRLLQDRQTSVDIIRQLLSEADAETLSQGPLQSHLDDLLWDGLKINVRAMGLFYRTTDIVAE</sequence>
<proteinExistence type="predicted"/>
<dbReference type="EMBL" id="BTGU01001292">
    <property type="protein sequence ID" value="GMN20863.1"/>
    <property type="molecule type" value="Genomic_DNA"/>
</dbReference>
<evidence type="ECO:0000313" key="5">
    <source>
        <dbReference type="EMBL" id="GMN20868.1"/>
    </source>
</evidence>
<dbReference type="InterPro" id="IPR007321">
    <property type="entry name" value="Transposase_28"/>
</dbReference>
<evidence type="ECO:0000256" key="2">
    <source>
        <dbReference type="SAM" id="MobiDB-lite"/>
    </source>
</evidence>
<evidence type="ECO:0000259" key="3">
    <source>
        <dbReference type="Pfam" id="PF04195"/>
    </source>
</evidence>
<feature type="region of interest" description="Disordered" evidence="2">
    <location>
        <begin position="263"/>
        <end position="284"/>
    </location>
</feature>
<feature type="region of interest" description="Disordered" evidence="2">
    <location>
        <begin position="1"/>
        <end position="65"/>
    </location>
</feature>
<protein>
    <recommendedName>
        <fullName evidence="3">Transposase (putative) gypsy type domain-containing protein</fullName>
    </recommendedName>
</protein>
<evidence type="ECO:0000256" key="1">
    <source>
        <dbReference type="SAM" id="Coils"/>
    </source>
</evidence>
<evidence type="ECO:0000313" key="4">
    <source>
        <dbReference type="EMBL" id="GMN20863.1"/>
    </source>
</evidence>
<feature type="coiled-coil region" evidence="1">
    <location>
        <begin position="225"/>
        <end position="252"/>
    </location>
</feature>
<organism evidence="4 6">
    <name type="scientific">Ficus carica</name>
    <name type="common">Common fig</name>
    <dbReference type="NCBI Taxonomy" id="3494"/>
    <lineage>
        <taxon>Eukaryota</taxon>
        <taxon>Viridiplantae</taxon>
        <taxon>Streptophyta</taxon>
        <taxon>Embryophyta</taxon>
        <taxon>Tracheophyta</taxon>
        <taxon>Spermatophyta</taxon>
        <taxon>Magnoliopsida</taxon>
        <taxon>eudicotyledons</taxon>
        <taxon>Gunneridae</taxon>
        <taxon>Pentapetalae</taxon>
        <taxon>rosids</taxon>
        <taxon>fabids</taxon>
        <taxon>Rosales</taxon>
        <taxon>Moraceae</taxon>
        <taxon>Ficeae</taxon>
        <taxon>Ficus</taxon>
    </lineage>
</organism>
<feature type="domain" description="Transposase (putative) gypsy type" evidence="3">
    <location>
        <begin position="97"/>
        <end position="152"/>
    </location>
</feature>